<evidence type="ECO:0000256" key="1">
    <source>
        <dbReference type="ARBA" id="ARBA00004123"/>
    </source>
</evidence>
<keyword evidence="4" id="KW-0804">Transcription</keyword>
<dbReference type="Proteomes" id="UP001231189">
    <property type="component" value="Unassembled WGS sequence"/>
</dbReference>
<name>A0AAD8SAQ4_LOLMU</name>
<feature type="domain" description="TF-B3" evidence="6">
    <location>
        <begin position="79"/>
        <end position="130"/>
    </location>
</feature>
<sequence length="142" mass="16224">MVAGGVVLPRANYLHHKSKRVEASMLVPTPPLIGYRSKLDGEAERRCSQATGASMIESRFVLIVDGQEPHHVLDGVTLWPAEVMFDVEGQMFLHNGWRRSARSHAIEAGHFVVFKYDGHDDFTIKIFDETMCRRYYHTDEHN</sequence>
<dbReference type="GO" id="GO:0003677">
    <property type="term" value="F:DNA binding"/>
    <property type="evidence" value="ECO:0007669"/>
    <property type="project" value="UniProtKB-KW"/>
</dbReference>
<gene>
    <name evidence="7" type="ORF">QYE76_066129</name>
</gene>
<dbReference type="SUPFAM" id="SSF101936">
    <property type="entry name" value="DNA-binding pseudobarrel domain"/>
    <property type="match status" value="1"/>
</dbReference>
<dbReference type="InterPro" id="IPR003340">
    <property type="entry name" value="B3_DNA-bd"/>
</dbReference>
<accession>A0AAD8SAQ4</accession>
<protein>
    <recommendedName>
        <fullName evidence="6">TF-B3 domain-containing protein</fullName>
    </recommendedName>
</protein>
<reference evidence="7" key="1">
    <citation type="submission" date="2023-07" db="EMBL/GenBank/DDBJ databases">
        <title>A chromosome-level genome assembly of Lolium multiflorum.</title>
        <authorList>
            <person name="Chen Y."/>
            <person name="Copetti D."/>
            <person name="Kolliker R."/>
            <person name="Studer B."/>
        </authorList>
    </citation>
    <scope>NUCLEOTIDE SEQUENCE</scope>
    <source>
        <strain evidence="7">02402/16</strain>
        <tissue evidence="7">Leaf</tissue>
    </source>
</reference>
<dbReference type="PROSITE" id="PS50863">
    <property type="entry name" value="B3"/>
    <property type="match status" value="1"/>
</dbReference>
<dbReference type="EMBL" id="JAUUTY010000004">
    <property type="protein sequence ID" value="KAK1648324.1"/>
    <property type="molecule type" value="Genomic_DNA"/>
</dbReference>
<comment type="caution">
    <text evidence="7">The sequence shown here is derived from an EMBL/GenBank/DDBJ whole genome shotgun (WGS) entry which is preliminary data.</text>
</comment>
<keyword evidence="3" id="KW-0238">DNA-binding</keyword>
<dbReference type="Pfam" id="PF02362">
    <property type="entry name" value="B3"/>
    <property type="match status" value="1"/>
</dbReference>
<evidence type="ECO:0000256" key="5">
    <source>
        <dbReference type="ARBA" id="ARBA00023242"/>
    </source>
</evidence>
<dbReference type="Gene3D" id="2.40.330.10">
    <property type="entry name" value="DNA-binding pseudobarrel domain"/>
    <property type="match status" value="1"/>
</dbReference>
<dbReference type="PANTHER" id="PTHR31920:SF111">
    <property type="entry name" value="B3 DOMAIN-CONTAINING PROTEIN OS03G0621600-RELATED"/>
    <property type="match status" value="1"/>
</dbReference>
<dbReference type="PANTHER" id="PTHR31920">
    <property type="entry name" value="B3 DOMAIN-CONTAINING"/>
    <property type="match status" value="1"/>
</dbReference>
<evidence type="ECO:0000256" key="4">
    <source>
        <dbReference type="ARBA" id="ARBA00023163"/>
    </source>
</evidence>
<proteinExistence type="predicted"/>
<dbReference type="InterPro" id="IPR015300">
    <property type="entry name" value="DNA-bd_pseudobarrel_sf"/>
</dbReference>
<evidence type="ECO:0000256" key="2">
    <source>
        <dbReference type="ARBA" id="ARBA00023015"/>
    </source>
</evidence>
<evidence type="ECO:0000256" key="3">
    <source>
        <dbReference type="ARBA" id="ARBA00023125"/>
    </source>
</evidence>
<dbReference type="CDD" id="cd10017">
    <property type="entry name" value="B3_DNA"/>
    <property type="match status" value="1"/>
</dbReference>
<dbReference type="AlphaFoldDB" id="A0AAD8SAQ4"/>
<keyword evidence="5" id="KW-0539">Nucleus</keyword>
<keyword evidence="8" id="KW-1185">Reference proteome</keyword>
<comment type="subcellular location">
    <subcellularLocation>
        <location evidence="1">Nucleus</location>
    </subcellularLocation>
</comment>
<evidence type="ECO:0000313" key="8">
    <source>
        <dbReference type="Proteomes" id="UP001231189"/>
    </source>
</evidence>
<organism evidence="7 8">
    <name type="scientific">Lolium multiflorum</name>
    <name type="common">Italian ryegrass</name>
    <name type="synonym">Lolium perenne subsp. multiflorum</name>
    <dbReference type="NCBI Taxonomy" id="4521"/>
    <lineage>
        <taxon>Eukaryota</taxon>
        <taxon>Viridiplantae</taxon>
        <taxon>Streptophyta</taxon>
        <taxon>Embryophyta</taxon>
        <taxon>Tracheophyta</taxon>
        <taxon>Spermatophyta</taxon>
        <taxon>Magnoliopsida</taxon>
        <taxon>Liliopsida</taxon>
        <taxon>Poales</taxon>
        <taxon>Poaceae</taxon>
        <taxon>BOP clade</taxon>
        <taxon>Pooideae</taxon>
        <taxon>Poodae</taxon>
        <taxon>Poeae</taxon>
        <taxon>Poeae Chloroplast Group 2 (Poeae type)</taxon>
        <taxon>Loliodinae</taxon>
        <taxon>Loliinae</taxon>
        <taxon>Lolium</taxon>
    </lineage>
</organism>
<keyword evidence="2" id="KW-0805">Transcription regulation</keyword>
<evidence type="ECO:0000313" key="7">
    <source>
        <dbReference type="EMBL" id="KAK1648324.1"/>
    </source>
</evidence>
<dbReference type="GO" id="GO:0005634">
    <property type="term" value="C:nucleus"/>
    <property type="evidence" value="ECO:0007669"/>
    <property type="project" value="UniProtKB-SubCell"/>
</dbReference>
<evidence type="ECO:0000259" key="6">
    <source>
        <dbReference type="PROSITE" id="PS50863"/>
    </source>
</evidence>
<dbReference type="InterPro" id="IPR050655">
    <property type="entry name" value="Plant_B3_domain"/>
</dbReference>